<evidence type="ECO:0000313" key="2">
    <source>
        <dbReference type="Proteomes" id="UP000182152"/>
    </source>
</evidence>
<gene>
    <name evidence="1" type="ORF">RV14_GL001756</name>
</gene>
<dbReference type="EMBL" id="JXLB01000042">
    <property type="protein sequence ID" value="OJG76977.1"/>
    <property type="molecule type" value="Genomic_DNA"/>
</dbReference>
<dbReference type="Proteomes" id="UP000182152">
    <property type="component" value="Unassembled WGS sequence"/>
</dbReference>
<protein>
    <submittedName>
        <fullName evidence="1">Uncharacterized protein</fullName>
    </submittedName>
</protein>
<sequence>MNELLVEAVHVQPAHGRINDSVYLKNKVFTFRVAKKLEKKIQKGMLVYSKDGQLVYVKNIITGRSEEENEYTAVISKIFNENSGVLPVRKGEGVPKIRFINKKTIFEGLFLELRDKTLYKTKRKVYFKAPPTVHKKIGIGDIVIFSVKGKKYHVLIIQVYKPTELDKGVSFIQPKFKSFFLKKAAKGFQKTQYVTMPEEESIVTSDKNQEINRKRPFIIRKTSK</sequence>
<reference evidence="1 2" key="1">
    <citation type="submission" date="2014-12" db="EMBL/GenBank/DDBJ databases">
        <title>Draft genome sequences of 29 type strains of Enterococci.</title>
        <authorList>
            <person name="Zhong Z."/>
            <person name="Sun Z."/>
            <person name="Liu W."/>
            <person name="Zhang W."/>
            <person name="Zhang H."/>
        </authorList>
    </citation>
    <scope>NUCLEOTIDE SEQUENCE [LARGE SCALE GENOMIC DNA]</scope>
    <source>
        <strain evidence="1 2">DSM 15687</strain>
    </source>
</reference>
<keyword evidence="2" id="KW-1185">Reference proteome</keyword>
<proteinExistence type="predicted"/>
<organism evidence="1 2">
    <name type="scientific">Enterococcus ratti</name>
    <dbReference type="NCBI Taxonomy" id="150033"/>
    <lineage>
        <taxon>Bacteria</taxon>
        <taxon>Bacillati</taxon>
        <taxon>Bacillota</taxon>
        <taxon>Bacilli</taxon>
        <taxon>Lactobacillales</taxon>
        <taxon>Enterococcaceae</taxon>
        <taxon>Enterococcus</taxon>
    </lineage>
</organism>
<name>A0A1L8W7E5_9ENTE</name>
<evidence type="ECO:0000313" key="1">
    <source>
        <dbReference type="EMBL" id="OJG76977.1"/>
    </source>
</evidence>
<dbReference type="AlphaFoldDB" id="A0A1L8W7E5"/>
<comment type="caution">
    <text evidence="1">The sequence shown here is derived from an EMBL/GenBank/DDBJ whole genome shotgun (WGS) entry which is preliminary data.</text>
</comment>
<accession>A0A1L8W7E5</accession>